<evidence type="ECO:0000256" key="1">
    <source>
        <dbReference type="ARBA" id="ARBA00001968"/>
    </source>
</evidence>
<name>A0AAD9FF75_DISEL</name>
<comment type="cofactor">
    <cofactor evidence="1">
        <name>a divalent metal cation</name>
        <dbReference type="ChEBI" id="CHEBI:60240"/>
    </cofactor>
</comment>
<dbReference type="AlphaFoldDB" id="A0AAD9FF75"/>
<dbReference type="Proteomes" id="UP001228049">
    <property type="component" value="Unassembled WGS sequence"/>
</dbReference>
<dbReference type="EMBL" id="JASDAP010000004">
    <property type="protein sequence ID" value="KAK1903768.1"/>
    <property type="molecule type" value="Genomic_DNA"/>
</dbReference>
<dbReference type="GO" id="GO:0046872">
    <property type="term" value="F:metal ion binding"/>
    <property type="evidence" value="ECO:0007669"/>
    <property type="project" value="UniProtKB-KW"/>
</dbReference>
<keyword evidence="4" id="KW-0540">Nuclease</keyword>
<evidence type="ECO:0000256" key="5">
    <source>
        <dbReference type="ARBA" id="ARBA00022723"/>
    </source>
</evidence>
<dbReference type="PANTHER" id="PTHR22930:SF85">
    <property type="entry name" value="GH03217P-RELATED"/>
    <property type="match status" value="1"/>
</dbReference>
<keyword evidence="6" id="KW-0378">Hydrolase</keyword>
<organism evidence="9 10">
    <name type="scientific">Dissostichus eleginoides</name>
    <name type="common">Patagonian toothfish</name>
    <name type="synonym">Dissostichus amissus</name>
    <dbReference type="NCBI Taxonomy" id="100907"/>
    <lineage>
        <taxon>Eukaryota</taxon>
        <taxon>Metazoa</taxon>
        <taxon>Chordata</taxon>
        <taxon>Craniata</taxon>
        <taxon>Vertebrata</taxon>
        <taxon>Euteleostomi</taxon>
        <taxon>Actinopterygii</taxon>
        <taxon>Neopterygii</taxon>
        <taxon>Teleostei</taxon>
        <taxon>Neoteleostei</taxon>
        <taxon>Acanthomorphata</taxon>
        <taxon>Eupercaria</taxon>
        <taxon>Perciformes</taxon>
        <taxon>Notothenioidei</taxon>
        <taxon>Nototheniidae</taxon>
        <taxon>Dissostichus</taxon>
    </lineage>
</organism>
<comment type="caution">
    <text evidence="9">The sequence shown here is derived from an EMBL/GenBank/DDBJ whole genome shotgun (WGS) entry which is preliminary data.</text>
</comment>
<gene>
    <name evidence="9" type="ORF">KUDE01_010956</name>
</gene>
<dbReference type="GO" id="GO:0004518">
    <property type="term" value="F:nuclease activity"/>
    <property type="evidence" value="ECO:0007669"/>
    <property type="project" value="UniProtKB-KW"/>
</dbReference>
<evidence type="ECO:0000256" key="3">
    <source>
        <dbReference type="ARBA" id="ARBA00006958"/>
    </source>
</evidence>
<evidence type="ECO:0000256" key="4">
    <source>
        <dbReference type="ARBA" id="ARBA00022722"/>
    </source>
</evidence>
<dbReference type="GO" id="GO:0016787">
    <property type="term" value="F:hydrolase activity"/>
    <property type="evidence" value="ECO:0007669"/>
    <property type="project" value="UniProtKB-KW"/>
</dbReference>
<keyword evidence="5" id="KW-0479">Metal-binding</keyword>
<comment type="subcellular location">
    <subcellularLocation>
        <location evidence="2">Nucleus</location>
    </subcellularLocation>
</comment>
<proteinExistence type="inferred from homology"/>
<evidence type="ECO:0000256" key="7">
    <source>
        <dbReference type="ARBA" id="ARBA00023242"/>
    </source>
</evidence>
<keyword evidence="7" id="KW-0539">Nucleus</keyword>
<evidence type="ECO:0000256" key="2">
    <source>
        <dbReference type="ARBA" id="ARBA00004123"/>
    </source>
</evidence>
<protein>
    <submittedName>
        <fullName evidence="9">Nuclease HARBI1</fullName>
    </submittedName>
</protein>
<evidence type="ECO:0000313" key="10">
    <source>
        <dbReference type="Proteomes" id="UP001228049"/>
    </source>
</evidence>
<feature type="domain" description="DDE Tnp4" evidence="8">
    <location>
        <begin position="1"/>
        <end position="79"/>
    </location>
</feature>
<comment type="similarity">
    <text evidence="3">Belongs to the HARBI1 family.</text>
</comment>
<sequence>MILGDSAYTLQRWLIKPFQDNGRLTPQQRVYNYKTNRARVVVENAFGRLKGRWRCLMKRNDCRIDKIRTQVAACCVLHNLCESNGDEYRDEWTALPATQLDDAPSIGEAGGQDTRTALMRHLNSV</sequence>
<dbReference type="PANTHER" id="PTHR22930">
    <property type="match status" value="1"/>
</dbReference>
<dbReference type="Pfam" id="PF13359">
    <property type="entry name" value="DDE_Tnp_4"/>
    <property type="match status" value="1"/>
</dbReference>
<dbReference type="InterPro" id="IPR045249">
    <property type="entry name" value="HARBI1-like"/>
</dbReference>
<dbReference type="GO" id="GO:0005634">
    <property type="term" value="C:nucleus"/>
    <property type="evidence" value="ECO:0007669"/>
    <property type="project" value="UniProtKB-SubCell"/>
</dbReference>
<keyword evidence="10" id="KW-1185">Reference proteome</keyword>
<accession>A0AAD9FF75</accession>
<evidence type="ECO:0000256" key="6">
    <source>
        <dbReference type="ARBA" id="ARBA00022801"/>
    </source>
</evidence>
<reference evidence="9" key="1">
    <citation type="submission" date="2023-04" db="EMBL/GenBank/DDBJ databases">
        <title>Chromosome-level genome of Chaenocephalus aceratus.</title>
        <authorList>
            <person name="Park H."/>
        </authorList>
    </citation>
    <scope>NUCLEOTIDE SEQUENCE</scope>
    <source>
        <strain evidence="9">DE</strain>
        <tissue evidence="9">Muscle</tissue>
    </source>
</reference>
<evidence type="ECO:0000313" key="9">
    <source>
        <dbReference type="EMBL" id="KAK1903768.1"/>
    </source>
</evidence>
<evidence type="ECO:0000259" key="8">
    <source>
        <dbReference type="Pfam" id="PF13359"/>
    </source>
</evidence>
<dbReference type="InterPro" id="IPR027806">
    <property type="entry name" value="HARBI1_dom"/>
</dbReference>